<dbReference type="EMBL" id="JACAQD010000034">
    <property type="protein sequence ID" value="NWC35678.1"/>
    <property type="molecule type" value="Genomic_DNA"/>
</dbReference>
<comment type="caution">
    <text evidence="1">The sequence shown here is derived from an EMBL/GenBank/DDBJ whole genome shotgun (WGS) entry which is preliminary data.</text>
</comment>
<protein>
    <submittedName>
        <fullName evidence="1">Uncharacterized protein</fullName>
    </submittedName>
</protein>
<reference evidence="1 2" key="1">
    <citation type="submission" date="2020-04" db="EMBL/GenBank/DDBJ databases">
        <title>Molecular characterization of pseudomonads from Agaricus bisporus reveal novel blotch 2 pathogens in Western Europe.</title>
        <authorList>
            <person name="Taparia T."/>
            <person name="Krijger M."/>
            <person name="Haynes E."/>
            <person name="Elpinstone J.G."/>
            <person name="Noble R."/>
            <person name="Van Der Wolf J."/>
        </authorList>
    </citation>
    <scope>NUCLEOTIDE SEQUENCE [LARGE SCALE GENOMIC DNA]</scope>
    <source>
        <strain evidence="1 2">IPO3737</strain>
    </source>
</reference>
<gene>
    <name evidence="1" type="ORF">HX876_25215</name>
</gene>
<proteinExistence type="predicted"/>
<accession>A0A7Y7YFW9</accession>
<organism evidence="1 2">
    <name type="scientific">Pseudomonas gingeri</name>
    <dbReference type="NCBI Taxonomy" id="117681"/>
    <lineage>
        <taxon>Bacteria</taxon>
        <taxon>Pseudomonadati</taxon>
        <taxon>Pseudomonadota</taxon>
        <taxon>Gammaproteobacteria</taxon>
        <taxon>Pseudomonadales</taxon>
        <taxon>Pseudomonadaceae</taxon>
        <taxon>Pseudomonas</taxon>
    </lineage>
</organism>
<dbReference type="RefSeq" id="WP_177061718.1">
    <property type="nucleotide sequence ID" value="NZ_JACAPS010000041.1"/>
</dbReference>
<name>A0A7Y7YFW9_9PSED</name>
<sequence>MSEASRNDLIRQLRALIPDSRADYFQIALDHDDRRLWLEYGQQGLLLMLTPPFDDSPATDFVIPGPGGSMALLFDTWFQDRAARALFLRLPFPDRTAILDTCDLFLQRCHAAPAQE</sequence>
<evidence type="ECO:0000313" key="2">
    <source>
        <dbReference type="Proteomes" id="UP000520592"/>
    </source>
</evidence>
<dbReference type="Proteomes" id="UP000520592">
    <property type="component" value="Unassembled WGS sequence"/>
</dbReference>
<dbReference type="AlphaFoldDB" id="A0A7Y7YFW9"/>
<evidence type="ECO:0000313" key="1">
    <source>
        <dbReference type="EMBL" id="NWC35678.1"/>
    </source>
</evidence>